<organism evidence="1 2">
    <name type="scientific">Hymenolepis diminuta</name>
    <name type="common">Rat tapeworm</name>
    <dbReference type="NCBI Taxonomy" id="6216"/>
    <lineage>
        <taxon>Eukaryota</taxon>
        <taxon>Metazoa</taxon>
        <taxon>Spiralia</taxon>
        <taxon>Lophotrochozoa</taxon>
        <taxon>Platyhelminthes</taxon>
        <taxon>Cestoda</taxon>
        <taxon>Eucestoda</taxon>
        <taxon>Cyclophyllidea</taxon>
        <taxon>Hymenolepididae</taxon>
        <taxon>Hymenolepis</taxon>
    </lineage>
</organism>
<protein>
    <submittedName>
        <fullName evidence="1">Uncharacterized protein</fullName>
    </submittedName>
</protein>
<evidence type="ECO:0000313" key="2">
    <source>
        <dbReference type="Proteomes" id="UP000274504"/>
    </source>
</evidence>
<reference evidence="1 2" key="1">
    <citation type="submission" date="2018-11" db="EMBL/GenBank/DDBJ databases">
        <authorList>
            <consortium name="Pathogen Informatics"/>
        </authorList>
    </citation>
    <scope>NUCLEOTIDE SEQUENCE [LARGE SCALE GENOMIC DNA]</scope>
</reference>
<evidence type="ECO:0000313" key="1">
    <source>
        <dbReference type="EMBL" id="VDL58960.1"/>
    </source>
</evidence>
<dbReference type="Proteomes" id="UP000274504">
    <property type="component" value="Unassembled WGS sequence"/>
</dbReference>
<sequence>MNFSVDYEDKSGTLRIFVKQAREIAAADSKLNSSNT</sequence>
<proteinExistence type="predicted"/>
<dbReference type="AlphaFoldDB" id="A0A3P6ZFE1"/>
<dbReference type="EMBL" id="UYSG01006484">
    <property type="protein sequence ID" value="VDL58960.1"/>
    <property type="molecule type" value="Genomic_DNA"/>
</dbReference>
<name>A0A3P6ZFE1_HYMDI</name>
<accession>A0A3P6ZFE1</accession>
<gene>
    <name evidence="1" type="ORF">HDID_LOCUS6642</name>
</gene>